<dbReference type="AlphaFoldDB" id="W2FPP2"/>
<gene>
    <name evidence="1" type="ORF">L915_20209</name>
</gene>
<accession>W2FPP2</accession>
<organism evidence="1">
    <name type="scientific">Phytophthora nicotianae</name>
    <name type="common">Potato buckeye rot agent</name>
    <name type="synonym">Phytophthora parasitica</name>
    <dbReference type="NCBI Taxonomy" id="4792"/>
    <lineage>
        <taxon>Eukaryota</taxon>
        <taxon>Sar</taxon>
        <taxon>Stramenopiles</taxon>
        <taxon>Oomycota</taxon>
        <taxon>Peronosporomycetes</taxon>
        <taxon>Peronosporales</taxon>
        <taxon>Peronosporaceae</taxon>
        <taxon>Phytophthora</taxon>
    </lineage>
</organism>
<protein>
    <submittedName>
        <fullName evidence="1">Uncharacterized protein</fullName>
    </submittedName>
</protein>
<proteinExistence type="predicted"/>
<reference evidence="1" key="1">
    <citation type="submission" date="2013-11" db="EMBL/GenBank/DDBJ databases">
        <title>The Genome Sequence of Phytophthora parasitica CJ02B3.</title>
        <authorList>
            <consortium name="The Broad Institute Genomics Platform"/>
            <person name="Russ C."/>
            <person name="Tyler B."/>
            <person name="Panabieres F."/>
            <person name="Shan W."/>
            <person name="Tripathy S."/>
            <person name="Grunwald N."/>
            <person name="Machado M."/>
            <person name="Johnson C.S."/>
            <person name="Arredondo F."/>
            <person name="Hong C."/>
            <person name="Coffey M."/>
            <person name="Young S.K."/>
            <person name="Zeng Q."/>
            <person name="Gargeya S."/>
            <person name="Fitzgerald M."/>
            <person name="Abouelleil A."/>
            <person name="Alvarado L."/>
            <person name="Chapman S.B."/>
            <person name="Gainer-Dewar J."/>
            <person name="Goldberg J."/>
            <person name="Griggs A."/>
            <person name="Gujja S."/>
            <person name="Hansen M."/>
            <person name="Howarth C."/>
            <person name="Imamovic A."/>
            <person name="Ireland A."/>
            <person name="Larimer J."/>
            <person name="McCowan C."/>
            <person name="Murphy C."/>
            <person name="Pearson M."/>
            <person name="Poon T.W."/>
            <person name="Priest M."/>
            <person name="Roberts A."/>
            <person name="Saif S."/>
            <person name="Shea T."/>
            <person name="Sykes S."/>
            <person name="Wortman J."/>
            <person name="Nusbaum C."/>
            <person name="Birren B."/>
        </authorList>
    </citation>
    <scope>NUCLEOTIDE SEQUENCE [LARGE SCALE GENOMIC DNA]</scope>
    <source>
        <strain evidence="1">CJ02B3</strain>
    </source>
</reference>
<dbReference type="Proteomes" id="UP000053236">
    <property type="component" value="Unassembled WGS sequence"/>
</dbReference>
<evidence type="ECO:0000313" key="1">
    <source>
        <dbReference type="EMBL" id="ETK72768.1"/>
    </source>
</evidence>
<name>W2FPP2_PHYNI</name>
<dbReference type="EMBL" id="KI689508">
    <property type="protein sequence ID" value="ETK72768.1"/>
    <property type="molecule type" value="Genomic_DNA"/>
</dbReference>
<sequence length="53" mass="6153">MLGELGEKDLECCNWQRFDEGTIVPASAARKRRTHRAQIWMVLQLAFGAKQEY</sequence>